<feature type="region of interest" description="Disordered" evidence="3">
    <location>
        <begin position="1"/>
        <end position="27"/>
    </location>
</feature>
<dbReference type="PROSITE" id="PS50009">
    <property type="entry name" value="RASGEF_CAT"/>
    <property type="match status" value="1"/>
</dbReference>
<dbReference type="CTD" id="33881"/>
<feature type="domain" description="Cyclic nucleotide-binding" evidence="5">
    <location>
        <begin position="277"/>
        <end position="341"/>
    </location>
</feature>
<evidence type="ECO:0000313" key="9">
    <source>
        <dbReference type="Proteomes" id="UP000694843"/>
    </source>
</evidence>
<dbReference type="SMART" id="SM00147">
    <property type="entry name" value="RasGEF"/>
    <property type="match status" value="1"/>
</dbReference>
<dbReference type="SMART" id="SM00229">
    <property type="entry name" value="RasGEFN"/>
    <property type="match status" value="1"/>
</dbReference>
<proteinExistence type="predicted"/>
<feature type="domain" description="Ras-associating" evidence="7">
    <location>
        <begin position="824"/>
        <end position="913"/>
    </location>
</feature>
<dbReference type="KEGG" id="hazt:108680204"/>
<evidence type="ECO:0000256" key="1">
    <source>
        <dbReference type="ARBA" id="ARBA00022658"/>
    </source>
</evidence>
<feature type="compositionally biased region" description="Polar residues" evidence="3">
    <location>
        <begin position="151"/>
        <end position="172"/>
    </location>
</feature>
<feature type="compositionally biased region" description="Low complexity" evidence="3">
    <location>
        <begin position="630"/>
        <end position="640"/>
    </location>
</feature>
<feature type="compositionally biased region" description="Polar residues" evidence="3">
    <location>
        <begin position="1662"/>
        <end position="1698"/>
    </location>
</feature>
<dbReference type="PANTHER" id="PTHR23113:SF249">
    <property type="entry name" value="RAP GUANINE NUCLEOTIDE EXCHANGE FACTOR 6"/>
    <property type="match status" value="1"/>
</dbReference>
<dbReference type="InterPro" id="IPR000595">
    <property type="entry name" value="cNMP-bd_dom"/>
</dbReference>
<gene>
    <name evidence="10" type="primary">LOC108680204</name>
</gene>
<feature type="compositionally biased region" description="Basic residues" evidence="3">
    <location>
        <begin position="55"/>
        <end position="74"/>
    </location>
</feature>
<feature type="compositionally biased region" description="Low complexity" evidence="3">
    <location>
        <begin position="1279"/>
        <end position="1290"/>
    </location>
</feature>
<feature type="compositionally biased region" description="Polar residues" evidence="3">
    <location>
        <begin position="196"/>
        <end position="205"/>
    </location>
</feature>
<dbReference type="SMART" id="SM00314">
    <property type="entry name" value="RA"/>
    <property type="match status" value="1"/>
</dbReference>
<feature type="region of interest" description="Disordered" evidence="3">
    <location>
        <begin position="1472"/>
        <end position="1492"/>
    </location>
</feature>
<organism evidence="9 10">
    <name type="scientific">Hyalella azteca</name>
    <name type="common">Amphipod</name>
    <dbReference type="NCBI Taxonomy" id="294128"/>
    <lineage>
        <taxon>Eukaryota</taxon>
        <taxon>Metazoa</taxon>
        <taxon>Ecdysozoa</taxon>
        <taxon>Arthropoda</taxon>
        <taxon>Crustacea</taxon>
        <taxon>Multicrustacea</taxon>
        <taxon>Malacostraca</taxon>
        <taxon>Eumalacostraca</taxon>
        <taxon>Peracarida</taxon>
        <taxon>Amphipoda</taxon>
        <taxon>Senticaudata</taxon>
        <taxon>Talitrida</taxon>
        <taxon>Talitroidea</taxon>
        <taxon>Hyalellidae</taxon>
        <taxon>Hyalella</taxon>
    </lineage>
</organism>
<evidence type="ECO:0000313" key="10">
    <source>
        <dbReference type="RefSeq" id="XP_047738846.1"/>
    </source>
</evidence>
<dbReference type="Proteomes" id="UP000694843">
    <property type="component" value="Unplaced"/>
</dbReference>
<feature type="domain" description="PDZ" evidence="6">
    <location>
        <begin position="525"/>
        <end position="596"/>
    </location>
</feature>
<name>A0A979FQT4_HYAAZ</name>
<evidence type="ECO:0000259" key="4">
    <source>
        <dbReference type="PROSITE" id="PS50009"/>
    </source>
</evidence>
<dbReference type="CDD" id="cd06224">
    <property type="entry name" value="REM"/>
    <property type="match status" value="1"/>
</dbReference>
<feature type="region of interest" description="Disordered" evidence="3">
    <location>
        <begin position="1831"/>
        <end position="1876"/>
    </location>
</feature>
<dbReference type="InterPro" id="IPR023578">
    <property type="entry name" value="Ras_GEF_dom_sf"/>
</dbReference>
<dbReference type="OrthoDB" id="21144at2759"/>
<dbReference type="SUPFAM" id="SSF51206">
    <property type="entry name" value="cAMP-binding domain-like"/>
    <property type="match status" value="1"/>
</dbReference>
<dbReference type="InterPro" id="IPR018490">
    <property type="entry name" value="cNMP-bd_dom_sf"/>
</dbReference>
<dbReference type="Gene3D" id="3.10.20.90">
    <property type="entry name" value="Phosphatidylinositol 3-kinase Catalytic Subunit, Chain A, domain 1"/>
    <property type="match status" value="1"/>
</dbReference>
<evidence type="ECO:0000256" key="3">
    <source>
        <dbReference type="SAM" id="MobiDB-lite"/>
    </source>
</evidence>
<evidence type="ECO:0000256" key="2">
    <source>
        <dbReference type="PROSITE-ProRule" id="PRU00168"/>
    </source>
</evidence>
<dbReference type="SUPFAM" id="SSF50156">
    <property type="entry name" value="PDZ domain-like"/>
    <property type="match status" value="1"/>
</dbReference>
<sequence>MRPGIGIQQQQQQHQARSGSNPFNVDRLLALDPDNKTQHRQHYGNNYHNINMHTQQHHHHHQHHQQHNNSRHQQHYGPQQRHTSNGAVARSSSNPPPIPHSHEPPPLQQHIPSQHRAMHHNNHQYDPHCGAAPHTQSVPINTEHTLHQQPIHVSSTSPGPAMTGNSSQSSESYLPDLVRGVRSRGSLASGGREGSDTSSAYSGSDTMCHSVHSLDHDDVDLSGLMESVVDSDEEDLAETIETMAVRDAVRECLEKDPSERTEDDIKVLLEFTQRLKAFADKTLAVRRAMCQAMVFAVVEDAGTVLMNDGEELDSWSVIINGHVQVMTSTGSYELHLGDSFGIPPTMDKLHHVGVMRSMVDDCQFVCIRQSDYYSILHQGEENTQKVEEDGKLVLVMEQRHIEAMNRKGNIVIKGTPERLMLQLIEVENCIDPTYVEDFLLTHRTFLKSPLVVAEKLLQWFENQSLRNLVTRVVLLWVNNHFTDFEMDPVMMNFLEQFEEGLERSKMEGQLRLLDFACAAKARSRTVTLTRPSRDEILHFSILGGLKKPYGIFISKVEKGSKAEEVGLKRGDQILEVNGQSFEQIEHARALEILRSTCHLAITVKSNLLAFKEMLQTPNTSPRVHHRKTSDVSSGSGHSNKSVSAEFASTLNLVNTLASPRSKKDPNNHKAAFMTLKAHWLKDAIKNLLPKNSQLESGAHSDESVSSQSSSVGGAAFHSHSNPDLTAIPYEETRQEFPEHVLKVMSCSSGCSLVLVGVFSCPYEETRQEFPEHVLKVMVFSCSYEETRQEFPEHVLKVMSCSCRVFSCSLGVFSCSYEETRQEFPEHVLKVYRASDQSAKFLPVHQETTAREVVMLALQIFNINDQAGSSNYALYEVTVTEEGIRKQKRLPDRLQNLAERIGLSSRYYLKNIASSQNLVPDEIVHELIKESQVTFLQLNSVELAIQLTLEDFAIFRQIEPTEYIDHLFELKSKYGTPALSQFAELVNREMFWVVTEVCSELNIVKRSKIIKQFIKVARQCKECKNFNSMFAILSGLGHRSVSRLRATWERLPGKYHRLFQDLQDLMDPSRNMSKYRNLIHDDATQPPCIPFYPVVAKDLRFAHDGNEESSKGLINFETLRMISRYIRDLQSMCSTPYDLVSMVESGGQPVSTAMFAMNQMSAGQHHNTVKRRNKSATTHDKKKMFEEAQMVRRVKAYLAKLSVTTDEDELEKKSYLCEPGASHSTAPTATSSGATSSTSSGVASGSSMSSQASSNTSSNTSSSSAPSSSNPQRRRPHSPTPSTTSSTSSTSHASDGRKPVKFGAGSPQSMRKILALAEAKTKPYHGPRPASNPLALTGASLSPGPSPRITRRGPTGALAGGLATITTSHLNAASNLSINARPNHERSHSDTPAVPVDLSAESSSVTTLSNIRKSHTQGTMKNVITDRKSLGNLRSTSEFSSVDEEEEDDCNSERNIAKNMTVSRDQSVVPIGKLNTKGELGGNGSKVKRRQSAPKRYFSSHLLSITTRVRNKYHSRTSQNSLSEDISHRNRCPSHSFEPSFRDSVDGNIRCSRTSQNSLSEDIGHRNRCPSHSFEPSFRDSVDGNFRYSNNYEGRKLMHCNTEPAKQNSSADEFPSFCASPMPENVFIADEEPDNYTFEFGNVASNCKLNQVMAHETQQDLRSMTGESAAVSQCETDSGISTQYDCQSSNSLDDPTHSTAPFLPPPSPPPHHRRYSQQPDARRERPPFLNAVAVLPPLPLATNPPGKLGLLRPQVLPPLPLATNPPGKLGLLRPQVLPPLPLATYPPGKLGLLRPQVLPPLPLATNPPGCPPRRRGVSAVAPPDYPHTQMRQLQQMGRAMSQDAAVQYYHNTAPQPPHRTATAPQHEDEDEAQVSAV</sequence>
<evidence type="ECO:0000259" key="8">
    <source>
        <dbReference type="PROSITE" id="PS50212"/>
    </source>
</evidence>
<dbReference type="InterPro" id="IPR001895">
    <property type="entry name" value="RASGEF_cat_dom"/>
</dbReference>
<feature type="region of interest" description="Disordered" evidence="3">
    <location>
        <begin position="151"/>
        <end position="205"/>
    </location>
</feature>
<dbReference type="SMART" id="SM00228">
    <property type="entry name" value="PDZ"/>
    <property type="match status" value="1"/>
</dbReference>
<dbReference type="SUPFAM" id="SSF48366">
    <property type="entry name" value="Ras GEF"/>
    <property type="match status" value="1"/>
</dbReference>
<dbReference type="CDD" id="cd00038">
    <property type="entry name" value="CAP_ED"/>
    <property type="match status" value="1"/>
</dbReference>
<dbReference type="Pfam" id="PF00617">
    <property type="entry name" value="RasGEF"/>
    <property type="match status" value="1"/>
</dbReference>
<keyword evidence="9" id="KW-1185">Reference proteome</keyword>
<feature type="compositionally biased region" description="Polar residues" evidence="3">
    <location>
        <begin position="76"/>
        <end position="86"/>
    </location>
</feature>
<feature type="region of interest" description="Disordered" evidence="3">
    <location>
        <begin position="1321"/>
        <end position="1358"/>
    </location>
</feature>
<feature type="domain" description="N-terminal Ras-GEF" evidence="8">
    <location>
        <begin position="407"/>
        <end position="521"/>
    </location>
</feature>
<feature type="region of interest" description="Disordered" evidence="3">
    <location>
        <begin position="693"/>
        <end position="716"/>
    </location>
</feature>
<dbReference type="InterPro" id="IPR001478">
    <property type="entry name" value="PDZ"/>
</dbReference>
<feature type="region of interest" description="Disordered" evidence="3">
    <location>
        <begin position="1217"/>
        <end position="1307"/>
    </location>
</feature>
<dbReference type="Gene3D" id="2.60.120.10">
    <property type="entry name" value="Jelly Rolls"/>
    <property type="match status" value="1"/>
</dbReference>
<dbReference type="InterPro" id="IPR036034">
    <property type="entry name" value="PDZ_sf"/>
</dbReference>
<feature type="compositionally biased region" description="Low complexity" evidence="3">
    <location>
        <begin position="1220"/>
        <end position="1270"/>
    </location>
</feature>
<dbReference type="InterPro" id="IPR000159">
    <property type="entry name" value="RA_dom"/>
</dbReference>
<dbReference type="CDD" id="cd06755">
    <property type="entry name" value="PDZ_RapGEF2_RapGEF6-like"/>
    <property type="match status" value="1"/>
</dbReference>
<dbReference type="GO" id="GO:0016324">
    <property type="term" value="C:apical plasma membrane"/>
    <property type="evidence" value="ECO:0007669"/>
    <property type="project" value="TreeGrafter"/>
</dbReference>
<dbReference type="Gene3D" id="1.20.870.10">
    <property type="entry name" value="Son of sevenless (SoS) protein Chain: S domain 1"/>
    <property type="match status" value="1"/>
</dbReference>
<keyword evidence="1 2" id="KW-0344">Guanine-nucleotide releasing factor</keyword>
<evidence type="ECO:0000259" key="6">
    <source>
        <dbReference type="PROSITE" id="PS50106"/>
    </source>
</evidence>
<dbReference type="Gene3D" id="2.30.42.10">
    <property type="match status" value="1"/>
</dbReference>
<dbReference type="InterPro" id="IPR000651">
    <property type="entry name" value="Ras-like_Gua-exchang_fac_N"/>
</dbReference>
<feature type="compositionally biased region" description="Polar residues" evidence="3">
    <location>
        <begin position="1399"/>
        <end position="1420"/>
    </location>
</feature>
<dbReference type="CDD" id="cd00155">
    <property type="entry name" value="RasGEF"/>
    <property type="match status" value="1"/>
</dbReference>
<dbReference type="PROSITE" id="PS50042">
    <property type="entry name" value="CNMP_BINDING_3"/>
    <property type="match status" value="1"/>
</dbReference>
<feature type="region of interest" description="Disordered" evidence="3">
    <location>
        <begin position="1380"/>
        <end position="1420"/>
    </location>
</feature>
<feature type="region of interest" description="Disordered" evidence="3">
    <location>
        <begin position="54"/>
        <end position="110"/>
    </location>
</feature>
<dbReference type="Pfam" id="PF00595">
    <property type="entry name" value="PDZ"/>
    <property type="match status" value="1"/>
</dbReference>
<dbReference type="PROSITE" id="PS50200">
    <property type="entry name" value="RA"/>
    <property type="match status" value="1"/>
</dbReference>
<dbReference type="PROSITE" id="PS50106">
    <property type="entry name" value="PDZ"/>
    <property type="match status" value="1"/>
</dbReference>
<feature type="domain" description="Ras-GEF" evidence="4">
    <location>
        <begin position="938"/>
        <end position="1165"/>
    </location>
</feature>
<dbReference type="PANTHER" id="PTHR23113">
    <property type="entry name" value="GUANINE NUCLEOTIDE EXCHANGE FACTOR"/>
    <property type="match status" value="1"/>
</dbReference>
<feature type="compositionally biased region" description="Pro residues" evidence="3">
    <location>
        <begin position="94"/>
        <end position="107"/>
    </location>
</feature>
<feature type="region of interest" description="Disordered" evidence="3">
    <location>
        <begin position="1161"/>
        <end position="1181"/>
    </location>
</feature>
<dbReference type="GO" id="GO:0007265">
    <property type="term" value="P:Ras protein signal transduction"/>
    <property type="evidence" value="ECO:0007669"/>
    <property type="project" value="TreeGrafter"/>
</dbReference>
<accession>A0A979FQT4</accession>
<dbReference type="PROSITE" id="PS50212">
    <property type="entry name" value="RASGEF_NTER"/>
    <property type="match status" value="1"/>
</dbReference>
<dbReference type="InterPro" id="IPR008937">
    <property type="entry name" value="Ras-like_GEF"/>
</dbReference>
<dbReference type="RefSeq" id="XP_047738846.1">
    <property type="nucleotide sequence ID" value="XM_047882890.1"/>
</dbReference>
<dbReference type="InterPro" id="IPR036964">
    <property type="entry name" value="RASGEF_cat_dom_sf"/>
</dbReference>
<protein>
    <submittedName>
        <fullName evidence="10">Rap guanine nucleotide exchange factor 2</fullName>
    </submittedName>
</protein>
<dbReference type="Pfam" id="PF00618">
    <property type="entry name" value="RasGEF_N"/>
    <property type="match status" value="1"/>
</dbReference>
<dbReference type="GO" id="GO:0005085">
    <property type="term" value="F:guanyl-nucleotide exchange factor activity"/>
    <property type="evidence" value="ECO:0007669"/>
    <property type="project" value="UniProtKB-KW"/>
</dbReference>
<dbReference type="InterPro" id="IPR014710">
    <property type="entry name" value="RmlC-like_jellyroll"/>
</dbReference>
<dbReference type="Pfam" id="PF00788">
    <property type="entry name" value="RA"/>
    <property type="match status" value="1"/>
</dbReference>
<dbReference type="CDD" id="cd01785">
    <property type="entry name" value="RA_PDZ-GEF1"/>
    <property type="match status" value="1"/>
</dbReference>
<evidence type="ECO:0000259" key="5">
    <source>
        <dbReference type="PROSITE" id="PS50042"/>
    </source>
</evidence>
<feature type="region of interest" description="Disordered" evidence="3">
    <location>
        <begin position="1662"/>
        <end position="1721"/>
    </location>
</feature>
<evidence type="ECO:0000259" key="7">
    <source>
        <dbReference type="PROSITE" id="PS50200"/>
    </source>
</evidence>
<feature type="region of interest" description="Disordered" evidence="3">
    <location>
        <begin position="618"/>
        <end position="640"/>
    </location>
</feature>
<feature type="region of interest" description="Disordered" evidence="3">
    <location>
        <begin position="1511"/>
        <end position="1538"/>
    </location>
</feature>
<dbReference type="Gene3D" id="1.10.840.10">
    <property type="entry name" value="Ras guanine-nucleotide exchange factors catalytic domain"/>
    <property type="match status" value="1"/>
</dbReference>
<reference evidence="10" key="1">
    <citation type="submission" date="2025-08" db="UniProtKB">
        <authorList>
            <consortium name="RefSeq"/>
        </authorList>
    </citation>
    <scope>IDENTIFICATION</scope>
    <source>
        <tissue evidence="10">Whole organism</tissue>
    </source>
</reference>
<feature type="compositionally biased region" description="Acidic residues" evidence="3">
    <location>
        <begin position="1866"/>
        <end position="1876"/>
    </location>
</feature>
<dbReference type="GeneID" id="108680204"/>